<organism evidence="1 2">
    <name type="scientific">Luteitalea pratensis</name>
    <dbReference type="NCBI Taxonomy" id="1855912"/>
    <lineage>
        <taxon>Bacteria</taxon>
        <taxon>Pseudomonadati</taxon>
        <taxon>Acidobacteriota</taxon>
        <taxon>Vicinamibacteria</taxon>
        <taxon>Vicinamibacterales</taxon>
        <taxon>Vicinamibacteraceae</taxon>
        <taxon>Luteitalea</taxon>
    </lineage>
</organism>
<reference evidence="2" key="2">
    <citation type="submission" date="2016-04" db="EMBL/GenBank/DDBJ databases">
        <title>First Complete Genome Sequence of a Subdivision 6 Acidobacterium.</title>
        <authorList>
            <person name="Huang S."/>
            <person name="Vieira S."/>
            <person name="Bunk B."/>
            <person name="Riedel T."/>
            <person name="Sproeer C."/>
            <person name="Overmann J."/>
        </authorList>
    </citation>
    <scope>NUCLEOTIDE SEQUENCE [LARGE SCALE GENOMIC DNA]</scope>
    <source>
        <strain evidence="2">DSM 100886 HEG_-6_39</strain>
    </source>
</reference>
<dbReference type="STRING" id="1855912.LuPra_05456"/>
<keyword evidence="2" id="KW-1185">Reference proteome</keyword>
<dbReference type="Proteomes" id="UP000076079">
    <property type="component" value="Chromosome"/>
</dbReference>
<name>A0A143PVK0_LUTPR</name>
<proteinExistence type="predicted"/>
<protein>
    <submittedName>
        <fullName evidence="1">Putative heme-binding domain protein</fullName>
    </submittedName>
</protein>
<evidence type="ECO:0000313" key="2">
    <source>
        <dbReference type="Proteomes" id="UP000076079"/>
    </source>
</evidence>
<dbReference type="RefSeq" id="WP_110173661.1">
    <property type="nucleotide sequence ID" value="NZ_CP015136.1"/>
</dbReference>
<dbReference type="KEGG" id="abac:LuPra_05456"/>
<gene>
    <name evidence="1" type="ORF">LuPra_05456</name>
</gene>
<evidence type="ECO:0000313" key="1">
    <source>
        <dbReference type="EMBL" id="AMY12183.1"/>
    </source>
</evidence>
<sequence length="101" mass="10795">MIAFRRNAITILTPSESISDQWTAVEFVTRGKKVVAAVIVSETADKVVVQPVGAPPVTLAVKDIQSRAAAKVSPMPEGLLNTLTMQEISDLFAFLERAPGS</sequence>
<dbReference type="OrthoDB" id="228131at2"/>
<dbReference type="EMBL" id="CP015136">
    <property type="protein sequence ID" value="AMY12183.1"/>
    <property type="molecule type" value="Genomic_DNA"/>
</dbReference>
<dbReference type="AlphaFoldDB" id="A0A143PVK0"/>
<reference evidence="1 2" key="1">
    <citation type="journal article" date="2016" name="Genome Announc.">
        <title>First Complete Genome Sequence of a Subdivision 6 Acidobacterium Strain.</title>
        <authorList>
            <person name="Huang S."/>
            <person name="Vieira S."/>
            <person name="Bunk B."/>
            <person name="Riedel T."/>
            <person name="Sproer C."/>
            <person name="Overmann J."/>
        </authorList>
    </citation>
    <scope>NUCLEOTIDE SEQUENCE [LARGE SCALE GENOMIC DNA]</scope>
    <source>
        <strain evidence="2">DSM 100886 HEG_-6_39</strain>
    </source>
</reference>
<accession>A0A143PVK0</accession>